<evidence type="ECO:0008006" key="8">
    <source>
        <dbReference type="Google" id="ProtNLM"/>
    </source>
</evidence>
<feature type="transmembrane region" description="Helical" evidence="5">
    <location>
        <begin position="124"/>
        <end position="146"/>
    </location>
</feature>
<evidence type="ECO:0000313" key="7">
    <source>
        <dbReference type="Proteomes" id="UP001595075"/>
    </source>
</evidence>
<evidence type="ECO:0000256" key="2">
    <source>
        <dbReference type="ARBA" id="ARBA00022603"/>
    </source>
</evidence>
<organism evidence="6 7">
    <name type="scientific">Oculimacula yallundae</name>
    <dbReference type="NCBI Taxonomy" id="86028"/>
    <lineage>
        <taxon>Eukaryota</taxon>
        <taxon>Fungi</taxon>
        <taxon>Dikarya</taxon>
        <taxon>Ascomycota</taxon>
        <taxon>Pezizomycotina</taxon>
        <taxon>Leotiomycetes</taxon>
        <taxon>Helotiales</taxon>
        <taxon>Ploettnerulaceae</taxon>
        <taxon>Oculimacula</taxon>
    </lineage>
</organism>
<evidence type="ECO:0000256" key="4">
    <source>
        <dbReference type="SAM" id="MobiDB-lite"/>
    </source>
</evidence>
<sequence>MARPAGSKAAAKTPKSQAPQSPPKEPLFTQENFEKELKSLALKAKEETWGKWAAEQAWILAHSGTLLALAAVYSNVSLLALSPVYGGIPSSIFHAKGVMVACFLGWSSNLFLKRHLPIKPQFLLPLIAAYVPMMQFFLFKISGFLGGNYGPIITEALTSLPLLLLSVSCTADILDDLEMSPGRVQWLADAMPGILSYSFFKSMEHIFMGSISRSIGSSFVQTRLGLQILLASTYSIYAPSKLLLFAIPALLHTALFNGHVQLPYTTSVLNSTLATQNWTLIDRQESLTGYISILESAEQRFRVMRCDHSLLGGEWLVKSSRNGMPEPIYGVFVMLEAVRLIEVEKPVPDSEAKAFVVGLGIGTTPAAFMAHGIQTTIVEIDPVVHDFATKYFALPTNHRKVIADAVSYAAEVANSDERYDYVVHDVFTGGAEPVDLFTYEFLQDLNSILKPGGVIAINYAGDLLLPSARIIVQTILSIFSNCRIFRESEQPPQSEILREGRDFINMVIFCVKPTTSSSSIPSDPSTSSNTPTVTFRDPVEKDFLGSRARQAYLLPIHEVDYEAFGFKEGDGGVLRRNDTQRFKAWQEESAKGHWAVMRTVIPEGVWENW</sequence>
<feature type="region of interest" description="Disordered" evidence="4">
    <location>
        <begin position="514"/>
        <end position="533"/>
    </location>
</feature>
<protein>
    <recommendedName>
        <fullName evidence="8">Spermine/spermidine synthase</fullName>
    </recommendedName>
</protein>
<reference evidence="6 7" key="1">
    <citation type="journal article" date="2024" name="Commun. Biol.">
        <title>Comparative genomic analysis of thermophilic fungi reveals convergent evolutionary adaptations and gene losses.</title>
        <authorList>
            <person name="Steindorff A.S."/>
            <person name="Aguilar-Pontes M.V."/>
            <person name="Robinson A.J."/>
            <person name="Andreopoulos B."/>
            <person name="LaButti K."/>
            <person name="Kuo A."/>
            <person name="Mondo S."/>
            <person name="Riley R."/>
            <person name="Otillar R."/>
            <person name="Haridas S."/>
            <person name="Lipzen A."/>
            <person name="Grimwood J."/>
            <person name="Schmutz J."/>
            <person name="Clum A."/>
            <person name="Reid I.D."/>
            <person name="Moisan M.C."/>
            <person name="Butler G."/>
            <person name="Nguyen T.T.M."/>
            <person name="Dewar K."/>
            <person name="Conant G."/>
            <person name="Drula E."/>
            <person name="Henrissat B."/>
            <person name="Hansel C."/>
            <person name="Singer S."/>
            <person name="Hutchinson M.I."/>
            <person name="de Vries R.P."/>
            <person name="Natvig D.O."/>
            <person name="Powell A.J."/>
            <person name="Tsang A."/>
            <person name="Grigoriev I.V."/>
        </authorList>
    </citation>
    <scope>NUCLEOTIDE SEQUENCE [LARGE SCALE GENOMIC DNA]</scope>
    <source>
        <strain evidence="6 7">CBS 494.80</strain>
    </source>
</reference>
<dbReference type="SUPFAM" id="SSF53335">
    <property type="entry name" value="S-adenosyl-L-methionine-dependent methyltransferases"/>
    <property type="match status" value="1"/>
</dbReference>
<evidence type="ECO:0000256" key="5">
    <source>
        <dbReference type="SAM" id="Phobius"/>
    </source>
</evidence>
<dbReference type="PANTHER" id="PTHR12176:SF59">
    <property type="entry name" value="METHYLTRANSFERASE DOMAIN-CONTAINING PROTEIN-RELATED"/>
    <property type="match status" value="1"/>
</dbReference>
<dbReference type="Gene3D" id="3.40.50.150">
    <property type="entry name" value="Vaccinia Virus protein VP39"/>
    <property type="match status" value="1"/>
</dbReference>
<evidence type="ECO:0000256" key="3">
    <source>
        <dbReference type="ARBA" id="ARBA00022679"/>
    </source>
</evidence>
<dbReference type="NCBIfam" id="NF037959">
    <property type="entry name" value="MFS_SpdSyn"/>
    <property type="match status" value="1"/>
</dbReference>
<dbReference type="InterPro" id="IPR051419">
    <property type="entry name" value="Lys/N-term_MeTrsfase_sf"/>
</dbReference>
<dbReference type="Proteomes" id="UP001595075">
    <property type="component" value="Unassembled WGS sequence"/>
</dbReference>
<gene>
    <name evidence="6" type="ORF">VTL71DRAFT_5881</name>
</gene>
<dbReference type="EMBL" id="JAZHXI010000016">
    <property type="protein sequence ID" value="KAL2062809.1"/>
    <property type="molecule type" value="Genomic_DNA"/>
</dbReference>
<dbReference type="PANTHER" id="PTHR12176">
    <property type="entry name" value="SAM-DEPENDENT METHYLTRANSFERASE SUPERFAMILY PROTEIN"/>
    <property type="match status" value="1"/>
</dbReference>
<keyword evidence="2" id="KW-0489">Methyltransferase</keyword>
<feature type="transmembrane region" description="Helical" evidence="5">
    <location>
        <begin position="66"/>
        <end position="86"/>
    </location>
</feature>
<proteinExistence type="inferred from homology"/>
<keyword evidence="5" id="KW-0812">Transmembrane</keyword>
<keyword evidence="5" id="KW-1133">Transmembrane helix</keyword>
<keyword evidence="3" id="KW-0808">Transferase</keyword>
<comment type="caution">
    <text evidence="6">The sequence shown here is derived from an EMBL/GenBank/DDBJ whole genome shotgun (WGS) entry which is preliminary data.</text>
</comment>
<name>A0ABR4C0G7_9HELO</name>
<keyword evidence="5" id="KW-0472">Membrane</keyword>
<evidence type="ECO:0000313" key="6">
    <source>
        <dbReference type="EMBL" id="KAL2062809.1"/>
    </source>
</evidence>
<evidence type="ECO:0000256" key="1">
    <source>
        <dbReference type="ARBA" id="ARBA00008361"/>
    </source>
</evidence>
<accession>A0ABR4C0G7</accession>
<dbReference type="Pfam" id="PF01564">
    <property type="entry name" value="Spermine_synth"/>
    <property type="match status" value="1"/>
</dbReference>
<feature type="transmembrane region" description="Helical" evidence="5">
    <location>
        <begin position="92"/>
        <end position="112"/>
    </location>
</feature>
<comment type="similarity">
    <text evidence="1">Belongs to the methyltransferase superfamily.</text>
</comment>
<feature type="region of interest" description="Disordered" evidence="4">
    <location>
        <begin position="1"/>
        <end position="28"/>
    </location>
</feature>
<keyword evidence="7" id="KW-1185">Reference proteome</keyword>
<dbReference type="CDD" id="cd02440">
    <property type="entry name" value="AdoMet_MTases"/>
    <property type="match status" value="1"/>
</dbReference>
<dbReference type="InterPro" id="IPR029063">
    <property type="entry name" value="SAM-dependent_MTases_sf"/>
</dbReference>